<accession>A0A4Y2HW31</accession>
<dbReference type="AlphaFoldDB" id="A0A4Y2HW31"/>
<sequence>MRSRRISKRVLASPEGIIMAWACPLPVIIRASFGRGRAVAGDGHSDSGLSTRAITVTVTEIHRTENPPDRGDINMHFQEASLFHIY</sequence>
<gene>
    <name evidence="1" type="ORF">AVEN_88219_1</name>
</gene>
<comment type="caution">
    <text evidence="1">The sequence shown here is derived from an EMBL/GenBank/DDBJ whole genome shotgun (WGS) entry which is preliminary data.</text>
</comment>
<reference evidence="1 2" key="1">
    <citation type="journal article" date="2019" name="Sci. Rep.">
        <title>Orb-weaving spider Araneus ventricosus genome elucidates the spidroin gene catalogue.</title>
        <authorList>
            <person name="Kono N."/>
            <person name="Nakamura H."/>
            <person name="Ohtoshi R."/>
            <person name="Moran D.A.P."/>
            <person name="Shinohara A."/>
            <person name="Yoshida Y."/>
            <person name="Fujiwara M."/>
            <person name="Mori M."/>
            <person name="Tomita M."/>
            <person name="Arakawa K."/>
        </authorList>
    </citation>
    <scope>NUCLEOTIDE SEQUENCE [LARGE SCALE GENOMIC DNA]</scope>
</reference>
<name>A0A4Y2HW31_ARAVE</name>
<evidence type="ECO:0000313" key="1">
    <source>
        <dbReference type="EMBL" id="GBM69714.1"/>
    </source>
</evidence>
<keyword evidence="2" id="KW-1185">Reference proteome</keyword>
<proteinExistence type="predicted"/>
<organism evidence="1 2">
    <name type="scientific">Araneus ventricosus</name>
    <name type="common">Orbweaver spider</name>
    <name type="synonym">Epeira ventricosa</name>
    <dbReference type="NCBI Taxonomy" id="182803"/>
    <lineage>
        <taxon>Eukaryota</taxon>
        <taxon>Metazoa</taxon>
        <taxon>Ecdysozoa</taxon>
        <taxon>Arthropoda</taxon>
        <taxon>Chelicerata</taxon>
        <taxon>Arachnida</taxon>
        <taxon>Araneae</taxon>
        <taxon>Araneomorphae</taxon>
        <taxon>Entelegynae</taxon>
        <taxon>Araneoidea</taxon>
        <taxon>Araneidae</taxon>
        <taxon>Araneus</taxon>
    </lineage>
</organism>
<dbReference type="Proteomes" id="UP000499080">
    <property type="component" value="Unassembled WGS sequence"/>
</dbReference>
<protein>
    <submittedName>
        <fullName evidence="1">Uncharacterized protein</fullName>
    </submittedName>
</protein>
<evidence type="ECO:0000313" key="2">
    <source>
        <dbReference type="Proteomes" id="UP000499080"/>
    </source>
</evidence>
<dbReference type="EMBL" id="BGPR01002209">
    <property type="protein sequence ID" value="GBM69714.1"/>
    <property type="molecule type" value="Genomic_DNA"/>
</dbReference>